<dbReference type="InterPro" id="IPR015424">
    <property type="entry name" value="PyrdxlP-dep_Trfase"/>
</dbReference>
<dbReference type="Gene3D" id="3.40.640.10">
    <property type="entry name" value="Type I PLP-dependent aspartate aminotransferase-like (Major domain)"/>
    <property type="match status" value="1"/>
</dbReference>
<evidence type="ECO:0000256" key="4">
    <source>
        <dbReference type="RuleBase" id="RU004508"/>
    </source>
</evidence>
<feature type="modified residue" description="N6-(pyridoxal phosphate)lysine" evidence="3">
    <location>
        <position position="190"/>
    </location>
</feature>
<sequence>MHERIYLSPPHLGEREEQLVLEAFRTNWIAPLGPHVDAFEQELCAYTGAAHGVALSSGTAALHLALEALGIGAGDEVWVSSLTFAASVFPVRYVGAVPVFVDADASSWNMDPALLVEALQDAARRNALPRAVVLVHLYGQCADVRPIADACAAHSVLLIEDAAEALGATYDGRAAGTFGDVGFYSFNGNKIITTSGGGMLVTPHAHVAQRVRALATQAREPVPHYEHRHVGYNYRLSNVLAGIGRGQLEQLDARVAARRAVFDRYRVSIGALPGIALMPEATYGRSGMRSTRWLTTLTIDAARFGADFETVRLALEAQQIEARPVWKPMHQQPVFAGCRVIGGHVSDALFATGLCLPSGSSLTVAQQDRVIDIVRSCAGVGIPQTRSAAA</sequence>
<dbReference type="CDD" id="cd00616">
    <property type="entry name" value="AHBA_syn"/>
    <property type="match status" value="1"/>
</dbReference>
<name>A0A6M4IKQ7_9BACT</name>
<dbReference type="GO" id="GO:0000271">
    <property type="term" value="P:polysaccharide biosynthetic process"/>
    <property type="evidence" value="ECO:0007669"/>
    <property type="project" value="TreeGrafter"/>
</dbReference>
<dbReference type="AlphaFoldDB" id="A0A6M4IKQ7"/>
<evidence type="ECO:0000256" key="2">
    <source>
        <dbReference type="PIRSR" id="PIRSR000390-1"/>
    </source>
</evidence>
<keyword evidence="5" id="KW-0808">Transferase</keyword>
<dbReference type="InterPro" id="IPR000653">
    <property type="entry name" value="DegT/StrS_aminotransferase"/>
</dbReference>
<evidence type="ECO:0000313" key="6">
    <source>
        <dbReference type="Proteomes" id="UP000500938"/>
    </source>
</evidence>
<dbReference type="PANTHER" id="PTHR30244">
    <property type="entry name" value="TRANSAMINASE"/>
    <property type="match status" value="1"/>
</dbReference>
<dbReference type="Gene3D" id="3.90.1150.10">
    <property type="entry name" value="Aspartate Aminotransferase, domain 1"/>
    <property type="match status" value="1"/>
</dbReference>
<dbReference type="SUPFAM" id="SSF53383">
    <property type="entry name" value="PLP-dependent transferases"/>
    <property type="match status" value="1"/>
</dbReference>
<evidence type="ECO:0000256" key="3">
    <source>
        <dbReference type="PIRSR" id="PIRSR000390-2"/>
    </source>
</evidence>
<dbReference type="InterPro" id="IPR015421">
    <property type="entry name" value="PyrdxlP-dep_Trfase_major"/>
</dbReference>
<dbReference type="Proteomes" id="UP000500938">
    <property type="component" value="Chromosome"/>
</dbReference>
<comment type="similarity">
    <text evidence="1 4">Belongs to the DegT/DnrJ/EryC1 family.</text>
</comment>
<feature type="active site" description="Proton acceptor" evidence="2">
    <location>
        <position position="190"/>
    </location>
</feature>
<keyword evidence="6" id="KW-1185">Reference proteome</keyword>
<organism evidence="5 6">
    <name type="scientific">Gemmatimonas groenlandica</name>
    <dbReference type="NCBI Taxonomy" id="2732249"/>
    <lineage>
        <taxon>Bacteria</taxon>
        <taxon>Pseudomonadati</taxon>
        <taxon>Gemmatimonadota</taxon>
        <taxon>Gemmatimonadia</taxon>
        <taxon>Gemmatimonadales</taxon>
        <taxon>Gemmatimonadaceae</taxon>
        <taxon>Gemmatimonas</taxon>
    </lineage>
</organism>
<dbReference type="Pfam" id="PF01041">
    <property type="entry name" value="DegT_DnrJ_EryC1"/>
    <property type="match status" value="1"/>
</dbReference>
<proteinExistence type="inferred from homology"/>
<dbReference type="InterPro" id="IPR015422">
    <property type="entry name" value="PyrdxlP-dep_Trfase_small"/>
</dbReference>
<protein>
    <submittedName>
        <fullName evidence="5">Aminotransferase class I/II-fold pyridoxal phosphate-dependent enzyme</fullName>
    </submittedName>
</protein>
<dbReference type="GO" id="GO:0008483">
    <property type="term" value="F:transaminase activity"/>
    <property type="evidence" value="ECO:0007669"/>
    <property type="project" value="UniProtKB-KW"/>
</dbReference>
<dbReference type="PANTHER" id="PTHR30244:SF34">
    <property type="entry name" value="DTDP-4-AMINO-4,6-DIDEOXYGALACTOSE TRANSAMINASE"/>
    <property type="match status" value="1"/>
</dbReference>
<keyword evidence="5" id="KW-0032">Aminotransferase</keyword>
<keyword evidence="3 4" id="KW-0663">Pyridoxal phosphate</keyword>
<reference evidence="5 6" key="1">
    <citation type="submission" date="2020-05" db="EMBL/GenBank/DDBJ databases">
        <title>Complete genome sequence of Gemmatimonas greenlandica TET16.</title>
        <authorList>
            <person name="Zeng Y."/>
        </authorList>
    </citation>
    <scope>NUCLEOTIDE SEQUENCE [LARGE SCALE GENOMIC DNA]</scope>
    <source>
        <strain evidence="5 6">TET16</strain>
    </source>
</reference>
<accession>A0A6M4IKQ7</accession>
<dbReference type="EMBL" id="CP053085">
    <property type="protein sequence ID" value="QJR34117.1"/>
    <property type="molecule type" value="Genomic_DNA"/>
</dbReference>
<gene>
    <name evidence="5" type="ORF">HKW67_00605</name>
</gene>
<dbReference type="KEGG" id="ggr:HKW67_00605"/>
<evidence type="ECO:0000256" key="1">
    <source>
        <dbReference type="ARBA" id="ARBA00037999"/>
    </source>
</evidence>
<dbReference type="GO" id="GO:0030170">
    <property type="term" value="F:pyridoxal phosphate binding"/>
    <property type="evidence" value="ECO:0007669"/>
    <property type="project" value="TreeGrafter"/>
</dbReference>
<dbReference type="RefSeq" id="WP_171223543.1">
    <property type="nucleotide sequence ID" value="NZ_CP053085.1"/>
</dbReference>
<evidence type="ECO:0000313" key="5">
    <source>
        <dbReference type="EMBL" id="QJR34117.1"/>
    </source>
</evidence>
<dbReference type="PIRSF" id="PIRSF000390">
    <property type="entry name" value="PLP_StrS"/>
    <property type="match status" value="1"/>
</dbReference>